<reference evidence="2 3" key="1">
    <citation type="submission" date="2019-03" db="EMBL/GenBank/DDBJ databases">
        <title>First draft genome of Liparis tanakae, snailfish: a comprehensive survey of snailfish specific genes.</title>
        <authorList>
            <person name="Kim W."/>
            <person name="Song I."/>
            <person name="Jeong J.-H."/>
            <person name="Kim D."/>
            <person name="Kim S."/>
            <person name="Ryu S."/>
            <person name="Song J.Y."/>
            <person name="Lee S.K."/>
        </authorList>
    </citation>
    <scope>NUCLEOTIDE SEQUENCE [LARGE SCALE GENOMIC DNA]</scope>
    <source>
        <tissue evidence="2">Muscle</tissue>
    </source>
</reference>
<keyword evidence="3" id="KW-1185">Reference proteome</keyword>
<feature type="region of interest" description="Disordered" evidence="1">
    <location>
        <begin position="1"/>
        <end position="52"/>
    </location>
</feature>
<evidence type="ECO:0000313" key="2">
    <source>
        <dbReference type="EMBL" id="TNN61532.1"/>
    </source>
</evidence>
<organism evidence="2 3">
    <name type="scientific">Liparis tanakae</name>
    <name type="common">Tanaka's snailfish</name>
    <dbReference type="NCBI Taxonomy" id="230148"/>
    <lineage>
        <taxon>Eukaryota</taxon>
        <taxon>Metazoa</taxon>
        <taxon>Chordata</taxon>
        <taxon>Craniata</taxon>
        <taxon>Vertebrata</taxon>
        <taxon>Euteleostomi</taxon>
        <taxon>Actinopterygii</taxon>
        <taxon>Neopterygii</taxon>
        <taxon>Teleostei</taxon>
        <taxon>Neoteleostei</taxon>
        <taxon>Acanthomorphata</taxon>
        <taxon>Eupercaria</taxon>
        <taxon>Perciformes</taxon>
        <taxon>Cottioidei</taxon>
        <taxon>Cottales</taxon>
        <taxon>Liparidae</taxon>
        <taxon>Liparis</taxon>
    </lineage>
</organism>
<accession>A0A4Z2H9S6</accession>
<gene>
    <name evidence="2" type="ORF">EYF80_028277</name>
</gene>
<proteinExistence type="predicted"/>
<dbReference type="AlphaFoldDB" id="A0A4Z2H9S6"/>
<protein>
    <submittedName>
        <fullName evidence="2">Uncharacterized protein</fullName>
    </submittedName>
</protein>
<evidence type="ECO:0000256" key="1">
    <source>
        <dbReference type="SAM" id="MobiDB-lite"/>
    </source>
</evidence>
<comment type="caution">
    <text evidence="2">The sequence shown here is derived from an EMBL/GenBank/DDBJ whole genome shotgun (WGS) entry which is preliminary data.</text>
</comment>
<dbReference type="Proteomes" id="UP000314294">
    <property type="component" value="Unassembled WGS sequence"/>
</dbReference>
<dbReference type="EMBL" id="SRLO01000314">
    <property type="protein sequence ID" value="TNN61532.1"/>
    <property type="molecule type" value="Genomic_DNA"/>
</dbReference>
<sequence length="155" mass="17302">MTRLCWFTKPPPPPSQTPITPPPSPHPHHPTLLIPPSSPHHKPPSPRGQVDDGVRPLDLLRIFILNLSQSFQFMKVSFNVEKVWIDIGCARPPKALPNSQTGGFKTKRYLTVYCPDRSPKGRPPPLELAVGLESSPYTSILQSIMYHSTVGSRRL</sequence>
<name>A0A4Z2H9S6_9TELE</name>
<feature type="compositionally biased region" description="Pro residues" evidence="1">
    <location>
        <begin position="9"/>
        <end position="25"/>
    </location>
</feature>
<evidence type="ECO:0000313" key="3">
    <source>
        <dbReference type="Proteomes" id="UP000314294"/>
    </source>
</evidence>